<dbReference type="Proteomes" id="UP001408356">
    <property type="component" value="Unassembled WGS sequence"/>
</dbReference>
<dbReference type="EMBL" id="JARVKF010000407">
    <property type="protein sequence ID" value="KAK9416426.1"/>
    <property type="molecule type" value="Genomic_DNA"/>
</dbReference>
<gene>
    <name evidence="2" type="ORF">SUNI508_01843</name>
</gene>
<sequence length="526" mass="59450">MMYKEPWAVSAVLLFAGSCAALPAQEEFGPSIESALQNAPQIFNAVHNAMRQFGSSLHHNGMSFFQAIIPTGTLLYHGAPTTNIPANLEWLAFEIEHAENFAHGRWRKAPNDDGDMVFQEHLQTPLQPDRQRMHSVLNPPEETQTLHTRDVGSRWVRDGWIREPGYLQLYQAARPLNVLYLDGMAAGKTNMGTNDAEDYILTGNKTRHGFDDLLRAADLCKWARDWNIDGFIRMEPGFEVVYCDFQDGGLHQLSATRRSSGGHSREALVFRDFKWLQAASQRYHGIGGSRVLIDYSSMVSAFFYPLNLTNPNTTFSEHPRLVAASESELANIKEHVERLTPKQRARPVGSIDWQGVTDMVVSRYADRLAFMATIGSIDTMNMSLDHLLETFMDFKEDEVDLADAMQKCASHYLAGAVPRTLEDELIYAGISGTTHKICQTLFEAHELVARNPNPDDNSLAEALFLVHGLMAQLGWSKWKECGPCKVDEICFIAMWPFGNVEDHYNPSCLNASTALGRRTYWRWEWW</sequence>
<accession>A0ABR2UQ41</accession>
<dbReference type="InterPro" id="IPR038921">
    <property type="entry name" value="YOR389W-like"/>
</dbReference>
<evidence type="ECO:0000313" key="3">
    <source>
        <dbReference type="Proteomes" id="UP001408356"/>
    </source>
</evidence>
<evidence type="ECO:0000256" key="1">
    <source>
        <dbReference type="SAM" id="SignalP"/>
    </source>
</evidence>
<keyword evidence="1" id="KW-0732">Signal</keyword>
<comment type="caution">
    <text evidence="2">The sequence shown here is derived from an EMBL/GenBank/DDBJ whole genome shotgun (WGS) entry which is preliminary data.</text>
</comment>
<evidence type="ECO:0000313" key="2">
    <source>
        <dbReference type="EMBL" id="KAK9416426.1"/>
    </source>
</evidence>
<keyword evidence="3" id="KW-1185">Reference proteome</keyword>
<organism evidence="2 3">
    <name type="scientific">Seiridium unicorne</name>
    <dbReference type="NCBI Taxonomy" id="138068"/>
    <lineage>
        <taxon>Eukaryota</taxon>
        <taxon>Fungi</taxon>
        <taxon>Dikarya</taxon>
        <taxon>Ascomycota</taxon>
        <taxon>Pezizomycotina</taxon>
        <taxon>Sordariomycetes</taxon>
        <taxon>Xylariomycetidae</taxon>
        <taxon>Amphisphaeriales</taxon>
        <taxon>Sporocadaceae</taxon>
        <taxon>Seiridium</taxon>
    </lineage>
</organism>
<dbReference type="PANTHER" id="PTHR35204:SF1">
    <property type="entry name" value="ENTEROTOXIN"/>
    <property type="match status" value="1"/>
</dbReference>
<proteinExistence type="predicted"/>
<dbReference type="PANTHER" id="PTHR35204">
    <property type="entry name" value="YALI0A21131P"/>
    <property type="match status" value="1"/>
</dbReference>
<dbReference type="PROSITE" id="PS51257">
    <property type="entry name" value="PROKAR_LIPOPROTEIN"/>
    <property type="match status" value="1"/>
</dbReference>
<name>A0ABR2UQ41_9PEZI</name>
<reference evidence="2 3" key="1">
    <citation type="journal article" date="2024" name="J. Plant Pathol.">
        <title>Sequence and assembly of the genome of Seiridium unicorne, isolate CBS 538.82, causal agent of cypress canker disease.</title>
        <authorList>
            <person name="Scali E."/>
            <person name="Rocca G.D."/>
            <person name="Danti R."/>
            <person name="Garbelotto M."/>
            <person name="Barberini S."/>
            <person name="Baroncelli R."/>
            <person name="Emiliani G."/>
        </authorList>
    </citation>
    <scope>NUCLEOTIDE SEQUENCE [LARGE SCALE GENOMIC DNA]</scope>
    <source>
        <strain evidence="2 3">BM-138-508</strain>
    </source>
</reference>
<feature type="chain" id="PRO_5045241108" evidence="1">
    <location>
        <begin position="22"/>
        <end position="526"/>
    </location>
</feature>
<protein>
    <submittedName>
        <fullName evidence="2">Uncharacterized protein</fullName>
    </submittedName>
</protein>
<feature type="signal peptide" evidence="1">
    <location>
        <begin position="1"/>
        <end position="21"/>
    </location>
</feature>